<evidence type="ECO:0008006" key="4">
    <source>
        <dbReference type="Google" id="ProtNLM"/>
    </source>
</evidence>
<reference evidence="3" key="1">
    <citation type="journal article" date="2019" name="Int. J. Syst. Evol. Microbiol.">
        <title>The Global Catalogue of Microorganisms (GCM) 10K type strain sequencing project: providing services to taxonomists for standard genome sequencing and annotation.</title>
        <authorList>
            <consortium name="The Broad Institute Genomics Platform"/>
            <consortium name="The Broad Institute Genome Sequencing Center for Infectious Disease"/>
            <person name="Wu L."/>
            <person name="Ma J."/>
        </authorList>
    </citation>
    <scope>NUCLEOTIDE SEQUENCE [LARGE SCALE GENOMIC DNA]</scope>
    <source>
        <strain evidence="3">CGMCC 1.12769</strain>
    </source>
</reference>
<keyword evidence="3" id="KW-1185">Reference proteome</keyword>
<dbReference type="EMBL" id="BMFT01000001">
    <property type="protein sequence ID" value="GGH21238.1"/>
    <property type="molecule type" value="Genomic_DNA"/>
</dbReference>
<evidence type="ECO:0000313" key="2">
    <source>
        <dbReference type="EMBL" id="GGH21238.1"/>
    </source>
</evidence>
<feature type="transmembrane region" description="Helical" evidence="1">
    <location>
        <begin position="20"/>
        <end position="39"/>
    </location>
</feature>
<feature type="transmembrane region" description="Helical" evidence="1">
    <location>
        <begin position="237"/>
        <end position="259"/>
    </location>
</feature>
<feature type="transmembrane region" description="Helical" evidence="1">
    <location>
        <begin position="51"/>
        <end position="75"/>
    </location>
</feature>
<accession>A0ABQ1YCN0</accession>
<proteinExistence type="predicted"/>
<keyword evidence="1" id="KW-0812">Transmembrane</keyword>
<gene>
    <name evidence="2" type="ORF">GCM10008013_19030</name>
</gene>
<dbReference type="Proteomes" id="UP000659344">
    <property type="component" value="Unassembled WGS sequence"/>
</dbReference>
<keyword evidence="1" id="KW-0472">Membrane</keyword>
<keyword evidence="1" id="KW-1133">Transmembrane helix</keyword>
<feature type="transmembrane region" description="Helical" evidence="1">
    <location>
        <begin position="186"/>
        <end position="203"/>
    </location>
</feature>
<name>A0ABQ1YCN0_9BACL</name>
<protein>
    <recommendedName>
        <fullName evidence="4">ABC transporter permease</fullName>
    </recommendedName>
</protein>
<feature type="transmembrane region" description="Helical" evidence="1">
    <location>
        <begin position="96"/>
        <end position="122"/>
    </location>
</feature>
<sequence>MLNLITADLFKLRKAMGIKIILSITTVSAVIMAVMAYLIPQGKIDASMTGIGFMFSDINMISILGAVIAGIFICGDFDNKTIHASISGGSSRGAIIVSKAIVFGGALTLILLPYVIVTGFALSIGSKFDMGSVGVGFLNLLTTEGSTTFSAPEIWKLLAVMLTLLIVYAAQLSICIPLAFVLKKPVLVVAIYYGFSILSAQLIRISESSPIFDTIFSCTPFGGNYAFTTLDTSAGDIIKAIAASLLFIIVMLAITYSAFRRTEVK</sequence>
<evidence type="ECO:0000256" key="1">
    <source>
        <dbReference type="SAM" id="Phobius"/>
    </source>
</evidence>
<evidence type="ECO:0000313" key="3">
    <source>
        <dbReference type="Proteomes" id="UP000659344"/>
    </source>
</evidence>
<feature type="transmembrane region" description="Helical" evidence="1">
    <location>
        <begin position="154"/>
        <end position="179"/>
    </location>
</feature>
<comment type="caution">
    <text evidence="2">The sequence shown here is derived from an EMBL/GenBank/DDBJ whole genome shotgun (WGS) entry which is preliminary data.</text>
</comment>
<organism evidence="2 3">
    <name type="scientific">Paenibacillus segetis</name>
    <dbReference type="NCBI Taxonomy" id="1325360"/>
    <lineage>
        <taxon>Bacteria</taxon>
        <taxon>Bacillati</taxon>
        <taxon>Bacillota</taxon>
        <taxon>Bacilli</taxon>
        <taxon>Bacillales</taxon>
        <taxon>Paenibacillaceae</taxon>
        <taxon>Paenibacillus</taxon>
    </lineage>
</organism>